<organism evidence="1 2">
    <name type="scientific">Carpinus fangiana</name>
    <dbReference type="NCBI Taxonomy" id="176857"/>
    <lineage>
        <taxon>Eukaryota</taxon>
        <taxon>Viridiplantae</taxon>
        <taxon>Streptophyta</taxon>
        <taxon>Embryophyta</taxon>
        <taxon>Tracheophyta</taxon>
        <taxon>Spermatophyta</taxon>
        <taxon>Magnoliopsida</taxon>
        <taxon>eudicotyledons</taxon>
        <taxon>Gunneridae</taxon>
        <taxon>Pentapetalae</taxon>
        <taxon>rosids</taxon>
        <taxon>fabids</taxon>
        <taxon>Fagales</taxon>
        <taxon>Betulaceae</taxon>
        <taxon>Carpinus</taxon>
    </lineage>
</organism>
<dbReference type="Proteomes" id="UP000327013">
    <property type="component" value="Chromosome 4"/>
</dbReference>
<accession>A0A660KUT3</accession>
<proteinExistence type="predicted"/>
<reference evidence="1 2" key="1">
    <citation type="submission" date="2019-06" db="EMBL/GenBank/DDBJ databases">
        <title>A chromosomal-level reference genome of Carpinus fangiana (Coryloideae, Betulaceae).</title>
        <authorList>
            <person name="Yang X."/>
            <person name="Wang Z."/>
            <person name="Zhang L."/>
            <person name="Hao G."/>
            <person name="Liu J."/>
            <person name="Yang Y."/>
        </authorList>
    </citation>
    <scope>NUCLEOTIDE SEQUENCE [LARGE SCALE GENOMIC DNA]</scope>
    <source>
        <strain evidence="1">Cfa_2016G</strain>
        <tissue evidence="1">Leaf</tissue>
    </source>
</reference>
<dbReference type="PANTHER" id="PTHR37212">
    <property type="entry name" value="ACTIN PROTEIN 2/3 COMPLEX SUBUNIT-LIKE PROTEIN"/>
    <property type="match status" value="1"/>
</dbReference>
<sequence>MANMDGALDFEYEDVLTSSPVVSNKRKKVIGLDDLLSDFYKEKSKLVEKESKQAKAQKNYNSDEDVNTKEASLTEVIDQCQNQMREISGEEDMSMWGMRVFGNQKVPPALDFPELGSCALLQSFMKNELNSLLELTSERGDTFLEGLLANGWLLKLAFTCSHVEKSIATWAFNLMLYSSKEELRTSACDFWCTILSSKDEPVLIDWLPSYSELKGALEIYGFQFKFSSNREPLLPGSNCGGPPQNIGVWIRFIAASCHVRDKQSIFSTSEAEELIEVIVCLFLDHQLHGLVLLLYECLQSLISYFTDKEWKTSCNEIGKSLACRVPRDLNCLRAVECISGISTRSKQLRSAVANQFLLICFHDKATDEEGILQLLISINVKDKSCDLFKMYIYLVLAENWLLVSQMLENKPVINEMWCLYLRNCSFQIASTDLRSFASKVRNKASYLLQGTVNK</sequence>
<name>A0A660KUT3_9ROSI</name>
<gene>
    <name evidence="1" type="ORF">FH972_010291</name>
</gene>
<evidence type="ECO:0000313" key="1">
    <source>
        <dbReference type="EMBL" id="KAE8037726.1"/>
    </source>
</evidence>
<evidence type="ECO:0000313" key="2">
    <source>
        <dbReference type="Proteomes" id="UP000327013"/>
    </source>
</evidence>
<protein>
    <recommendedName>
        <fullName evidence="3">Coiled-coil SMC6 And NSE5 INteracting (CANIN) domain-containing protein</fullName>
    </recommendedName>
</protein>
<dbReference type="AlphaFoldDB" id="A0A660KUT3"/>
<keyword evidence="2" id="KW-1185">Reference proteome</keyword>
<evidence type="ECO:0008006" key="3">
    <source>
        <dbReference type="Google" id="ProtNLM"/>
    </source>
</evidence>
<dbReference type="PANTHER" id="PTHR37212:SF2">
    <property type="entry name" value="ACTIN PROTEIN 2_3 COMPLEX SUBUNIT-LIKE PROTEIN"/>
    <property type="match status" value="1"/>
</dbReference>
<dbReference type="OrthoDB" id="674980at2759"/>
<dbReference type="EMBL" id="CM017324">
    <property type="protein sequence ID" value="KAE8037726.1"/>
    <property type="molecule type" value="Genomic_DNA"/>
</dbReference>